<gene>
    <name evidence="2" type="ORF">SAMN00790413_03578</name>
</gene>
<keyword evidence="3" id="KW-1185">Reference proteome</keyword>
<feature type="compositionally biased region" description="Basic residues" evidence="1">
    <location>
        <begin position="1"/>
        <end position="10"/>
    </location>
</feature>
<organism evidence="2 3">
    <name type="scientific">Deinococcus hopiensis KR-140</name>
    <dbReference type="NCBI Taxonomy" id="695939"/>
    <lineage>
        <taxon>Bacteria</taxon>
        <taxon>Thermotogati</taxon>
        <taxon>Deinococcota</taxon>
        <taxon>Deinococci</taxon>
        <taxon>Deinococcales</taxon>
        <taxon>Deinococcaceae</taxon>
        <taxon>Deinococcus</taxon>
    </lineage>
</organism>
<feature type="region of interest" description="Disordered" evidence="1">
    <location>
        <begin position="125"/>
        <end position="154"/>
    </location>
</feature>
<dbReference type="Proteomes" id="UP000192582">
    <property type="component" value="Unassembled WGS sequence"/>
</dbReference>
<evidence type="ECO:0000313" key="3">
    <source>
        <dbReference type="Proteomes" id="UP000192582"/>
    </source>
</evidence>
<protein>
    <submittedName>
        <fullName evidence="2">Uncharacterized protein</fullName>
    </submittedName>
</protein>
<dbReference type="RefSeq" id="WP_084047497.1">
    <property type="nucleotide sequence ID" value="NZ_FWWU01000008.1"/>
</dbReference>
<accession>A0A1W1UXQ7</accession>
<name>A0A1W1UXQ7_9DEIO</name>
<reference evidence="2 3" key="1">
    <citation type="submission" date="2017-04" db="EMBL/GenBank/DDBJ databases">
        <authorList>
            <person name="Afonso C.L."/>
            <person name="Miller P.J."/>
            <person name="Scott M.A."/>
            <person name="Spackman E."/>
            <person name="Goraichik I."/>
            <person name="Dimitrov K.M."/>
            <person name="Suarez D.L."/>
            <person name="Swayne D.E."/>
        </authorList>
    </citation>
    <scope>NUCLEOTIDE SEQUENCE [LARGE SCALE GENOMIC DNA]</scope>
    <source>
        <strain evidence="2 3">KR-140</strain>
    </source>
</reference>
<proteinExistence type="predicted"/>
<feature type="compositionally biased region" description="Basic residues" evidence="1">
    <location>
        <begin position="144"/>
        <end position="154"/>
    </location>
</feature>
<dbReference type="AlphaFoldDB" id="A0A1W1UXQ7"/>
<sequence length="154" mass="16817">MPSKSAKPRSPKTLFLTPEEQQVQEAEEQLPSLPGVSVLAGILFELTQEAAIDEKGRAKHKLEHGLRLDAYRTEKDIGVALSRTDVPPGADEVGIVVEALGWTHVQEERKEMGGRNWVLLQRGQALPAAPPAPEADEDPPTGRCGRRVRRPCGT</sequence>
<evidence type="ECO:0000256" key="1">
    <source>
        <dbReference type="SAM" id="MobiDB-lite"/>
    </source>
</evidence>
<dbReference type="EMBL" id="FWWU01000008">
    <property type="protein sequence ID" value="SMB85872.1"/>
    <property type="molecule type" value="Genomic_DNA"/>
</dbReference>
<feature type="region of interest" description="Disordered" evidence="1">
    <location>
        <begin position="1"/>
        <end position="21"/>
    </location>
</feature>
<evidence type="ECO:0000313" key="2">
    <source>
        <dbReference type="EMBL" id="SMB85872.1"/>
    </source>
</evidence>